<dbReference type="EMBL" id="FMYV01000004">
    <property type="protein sequence ID" value="SDC45067.1"/>
    <property type="molecule type" value="Genomic_DNA"/>
</dbReference>
<proteinExistence type="predicted"/>
<dbReference type="RefSeq" id="WP_091403469.1">
    <property type="nucleotide sequence ID" value="NZ_FMYV01000004.1"/>
</dbReference>
<sequence>MKKVFMAVMFLLVMITLGVNIENDKLSLNVSYGWDTLDEGINYRTYGIVISNNFNDFSKDILKVIDENSTYSKKELKNKLSDKFTPIMFTVLLKEKTDVYVDKFYNSKIIFRSNKFIWFDNSLQEVMHPFSAFLSIEPPINFLYKTFVLFPNEYFNNITIDFYYNNIPNINLKDSSNYFEEYKELLENELERINNLIETENE</sequence>
<organism evidence="1 2">
    <name type="scientific">Geotoga petraea</name>
    <dbReference type="NCBI Taxonomy" id="28234"/>
    <lineage>
        <taxon>Bacteria</taxon>
        <taxon>Thermotogati</taxon>
        <taxon>Thermotogota</taxon>
        <taxon>Thermotogae</taxon>
        <taxon>Petrotogales</taxon>
        <taxon>Petrotogaceae</taxon>
        <taxon>Geotoga</taxon>
    </lineage>
</organism>
<gene>
    <name evidence="1" type="ORF">SAMN04488588_1102</name>
</gene>
<accession>A0A1G6LPQ5</accession>
<dbReference type="Proteomes" id="UP000199322">
    <property type="component" value="Unassembled WGS sequence"/>
</dbReference>
<dbReference type="STRING" id="28234.SAMN04488588_1102"/>
<evidence type="ECO:0000313" key="2">
    <source>
        <dbReference type="Proteomes" id="UP000199322"/>
    </source>
</evidence>
<reference evidence="1 2" key="1">
    <citation type="submission" date="2016-10" db="EMBL/GenBank/DDBJ databases">
        <authorList>
            <person name="de Groot N.N."/>
        </authorList>
    </citation>
    <scope>NUCLEOTIDE SEQUENCE [LARGE SCALE GENOMIC DNA]</scope>
    <source>
        <strain evidence="1 2">WG14</strain>
    </source>
</reference>
<dbReference type="AlphaFoldDB" id="A0A1G6LPQ5"/>
<keyword evidence="2" id="KW-1185">Reference proteome</keyword>
<evidence type="ECO:0000313" key="1">
    <source>
        <dbReference type="EMBL" id="SDC45067.1"/>
    </source>
</evidence>
<protein>
    <submittedName>
        <fullName evidence="1">Uncharacterized protein</fullName>
    </submittedName>
</protein>
<name>A0A1G6LPQ5_9BACT</name>